<feature type="domain" description="PAC" evidence="9">
    <location>
        <begin position="87"/>
        <end position="139"/>
    </location>
</feature>
<evidence type="ECO:0000313" key="11">
    <source>
        <dbReference type="Proteomes" id="UP001500841"/>
    </source>
</evidence>
<dbReference type="Proteomes" id="UP001500841">
    <property type="component" value="Unassembled WGS sequence"/>
</dbReference>
<dbReference type="SMART" id="SM00387">
    <property type="entry name" value="HATPase_c"/>
    <property type="match status" value="1"/>
</dbReference>
<dbReference type="InterPro" id="IPR013656">
    <property type="entry name" value="PAS_4"/>
</dbReference>
<dbReference type="NCBIfam" id="TIGR00229">
    <property type="entry name" value="sensory_box"/>
    <property type="match status" value="3"/>
</dbReference>
<dbReference type="Gene3D" id="3.30.565.10">
    <property type="entry name" value="Histidine kinase-like ATPase, C-terminal domain"/>
    <property type="match status" value="1"/>
</dbReference>
<keyword evidence="6" id="KW-0175">Coiled coil</keyword>
<dbReference type="CDD" id="cd00082">
    <property type="entry name" value="HisKA"/>
    <property type="match status" value="1"/>
</dbReference>
<dbReference type="InterPro" id="IPR003661">
    <property type="entry name" value="HisK_dim/P_dom"/>
</dbReference>
<organism evidence="10 11">
    <name type="scientific">Mucilaginibacter panaciglaebae</name>
    <dbReference type="NCBI Taxonomy" id="502331"/>
    <lineage>
        <taxon>Bacteria</taxon>
        <taxon>Pseudomonadati</taxon>
        <taxon>Bacteroidota</taxon>
        <taxon>Sphingobacteriia</taxon>
        <taxon>Sphingobacteriales</taxon>
        <taxon>Sphingobacteriaceae</taxon>
        <taxon>Mucilaginibacter</taxon>
    </lineage>
</organism>
<dbReference type="PANTHER" id="PTHR43304:SF1">
    <property type="entry name" value="PAC DOMAIN-CONTAINING PROTEIN"/>
    <property type="match status" value="1"/>
</dbReference>
<dbReference type="SUPFAM" id="SSF55785">
    <property type="entry name" value="PYP-like sensor domain (PAS domain)"/>
    <property type="match status" value="5"/>
</dbReference>
<dbReference type="EMBL" id="BAABCV010000001">
    <property type="protein sequence ID" value="GAA4084156.1"/>
    <property type="molecule type" value="Genomic_DNA"/>
</dbReference>
<dbReference type="InterPro" id="IPR036890">
    <property type="entry name" value="HATPase_C_sf"/>
</dbReference>
<dbReference type="RefSeq" id="WP_345100255.1">
    <property type="nucleotide sequence ID" value="NZ_BAABCV010000001.1"/>
</dbReference>
<keyword evidence="4" id="KW-0808">Transferase</keyword>
<dbReference type="EC" id="2.7.13.3" evidence="2"/>
<dbReference type="InterPro" id="IPR001610">
    <property type="entry name" value="PAC"/>
</dbReference>
<comment type="catalytic activity">
    <reaction evidence="1">
        <text>ATP + protein L-histidine = ADP + protein N-phospho-L-histidine.</text>
        <dbReference type="EC" id="2.7.13.3"/>
    </reaction>
</comment>
<evidence type="ECO:0000256" key="3">
    <source>
        <dbReference type="ARBA" id="ARBA00022553"/>
    </source>
</evidence>
<dbReference type="InterPro" id="IPR035965">
    <property type="entry name" value="PAS-like_dom_sf"/>
</dbReference>
<evidence type="ECO:0000256" key="6">
    <source>
        <dbReference type="SAM" id="Coils"/>
    </source>
</evidence>
<keyword evidence="11" id="KW-1185">Reference proteome</keyword>
<feature type="coiled-coil region" evidence="6">
    <location>
        <begin position="702"/>
        <end position="729"/>
    </location>
</feature>
<dbReference type="Pfam" id="PF08448">
    <property type="entry name" value="PAS_4"/>
    <property type="match status" value="4"/>
</dbReference>
<dbReference type="PROSITE" id="PS50112">
    <property type="entry name" value="PAS"/>
    <property type="match status" value="1"/>
</dbReference>
<name>A0ABP7WAD9_9SPHI</name>
<dbReference type="InterPro" id="IPR004358">
    <property type="entry name" value="Sig_transdc_His_kin-like_C"/>
</dbReference>
<dbReference type="PROSITE" id="PS50109">
    <property type="entry name" value="HIS_KIN"/>
    <property type="match status" value="1"/>
</dbReference>
<comment type="caution">
    <text evidence="10">The sequence shown here is derived from an EMBL/GenBank/DDBJ whole genome shotgun (WGS) entry which is preliminary data.</text>
</comment>
<dbReference type="InterPro" id="IPR000700">
    <property type="entry name" value="PAS-assoc_C"/>
</dbReference>
<evidence type="ECO:0000313" key="10">
    <source>
        <dbReference type="EMBL" id="GAA4084156.1"/>
    </source>
</evidence>
<feature type="coiled-coil region" evidence="6">
    <location>
        <begin position="413"/>
        <end position="461"/>
    </location>
</feature>
<keyword evidence="5" id="KW-0418">Kinase</keyword>
<proteinExistence type="predicted"/>
<evidence type="ECO:0000256" key="2">
    <source>
        <dbReference type="ARBA" id="ARBA00012438"/>
    </source>
</evidence>
<keyword evidence="3" id="KW-0597">Phosphoprotein</keyword>
<evidence type="ECO:0000256" key="5">
    <source>
        <dbReference type="ARBA" id="ARBA00022777"/>
    </source>
</evidence>
<sequence>MADELNSKFIAEAMNSERLYHQAPCGYITFTVDGTIIKINDTLLKWLGYAAEEVVGQKKFGDLLSKGGQIHYEMFFRPLLGVSGGAKELAYELQTKSGHLFHVLFGAIAIKDESGQVLAINGILTDNTDRKRYEQELLNARRRAENEKQRLAGFFMQMPAGVCILDGPSLTFELVNPLYQQLFPGRKLLGKALLEALPEIEGQEIWGILMNVYDTGNPFEGKELLVPLRRTADGPIEDRYFNFIYRARINENDQVDGILVFVIEVTEMVLAREHIQQKEQSLRTLVMSAHYALMILRGPDFIVEIANQQIATLWNKSLKEINDRKLLDILPELHDQPFPALLRKAMETGEPYGQEEELLRLNIHGEVISKYVSFYYDPIFDAEGSVSGIIVAAADVTAQVKAREELENSYNGQQALNEELASINEELATTNEELTETQVSLQQMIANFEQSENRLKSLVESAPFPIGVYVGPEMRIMLANQTIIDVWGKGNDVVGNSYKELLPELSHQEIFSQLDRVYNTGEPFHARNQRVDLWVDDKYQTYYFNYSFTPLFDTNGQVYGVMNTAADVTDLNIAKLTVERNEKNLNDMILQAPVAMCILIGPEHTIKVANKLMVELWGKPVAKVLNRPIFEALPDARHQGLEQVMADVYQTGVAFTTNEMPVTLLRNGKQEVVYQNFVYEPFRNSEGSIVGIIAITIDVTEQVIARQKIEQSEKELKVIKDQLEKELEVGKQVQRQKDGFIGMASHELKTPLTSLTAIIQVANLKLRNSEDPFLAGAMSKATIQVKRMTAMINGFLNISRLESGKMQIDKKTFTMDELIQEMIDEVQLTTSDHKIRVDSCPRINVFADRDKIGAVLSNFLGNAVKYSPKGTNINVSCVLLDGLVSVSVRDEGMGIQQEDLEKIFDRYYRVESSETLHIAGFGIGLYVSAEIIKQHNGKIWVESDFGKGSTFYFALPVEN</sequence>
<dbReference type="CDD" id="cd00130">
    <property type="entry name" value="PAS"/>
    <property type="match status" value="1"/>
</dbReference>
<dbReference type="PROSITE" id="PS50113">
    <property type="entry name" value="PAC"/>
    <property type="match status" value="3"/>
</dbReference>
<dbReference type="PRINTS" id="PR00344">
    <property type="entry name" value="BCTRLSENSOR"/>
</dbReference>
<feature type="domain" description="PAC" evidence="9">
    <location>
        <begin position="656"/>
        <end position="711"/>
    </location>
</feature>
<dbReference type="Gene3D" id="3.30.450.20">
    <property type="entry name" value="PAS domain"/>
    <property type="match status" value="5"/>
</dbReference>
<gene>
    <name evidence="10" type="ORF">GCM10022392_01050</name>
</gene>
<evidence type="ECO:0000256" key="1">
    <source>
        <dbReference type="ARBA" id="ARBA00000085"/>
    </source>
</evidence>
<evidence type="ECO:0000256" key="4">
    <source>
        <dbReference type="ARBA" id="ARBA00022679"/>
    </source>
</evidence>
<dbReference type="SUPFAM" id="SSF55874">
    <property type="entry name" value="ATPase domain of HSP90 chaperone/DNA topoisomerase II/histidine kinase"/>
    <property type="match status" value="1"/>
</dbReference>
<dbReference type="Pfam" id="PF00512">
    <property type="entry name" value="HisKA"/>
    <property type="match status" value="1"/>
</dbReference>
<accession>A0ABP7WAD9</accession>
<dbReference type="Gene3D" id="1.10.287.130">
    <property type="match status" value="1"/>
</dbReference>
<dbReference type="InterPro" id="IPR000014">
    <property type="entry name" value="PAS"/>
</dbReference>
<dbReference type="SMART" id="SM00388">
    <property type="entry name" value="HisKA"/>
    <property type="match status" value="1"/>
</dbReference>
<feature type="domain" description="Histidine kinase" evidence="7">
    <location>
        <begin position="743"/>
        <end position="959"/>
    </location>
</feature>
<evidence type="ECO:0000259" key="8">
    <source>
        <dbReference type="PROSITE" id="PS50112"/>
    </source>
</evidence>
<evidence type="ECO:0000259" key="7">
    <source>
        <dbReference type="PROSITE" id="PS50109"/>
    </source>
</evidence>
<dbReference type="Pfam" id="PF02518">
    <property type="entry name" value="HATPase_c"/>
    <property type="match status" value="1"/>
</dbReference>
<reference evidence="11" key="1">
    <citation type="journal article" date="2019" name="Int. J. Syst. Evol. Microbiol.">
        <title>The Global Catalogue of Microorganisms (GCM) 10K type strain sequencing project: providing services to taxonomists for standard genome sequencing and annotation.</title>
        <authorList>
            <consortium name="The Broad Institute Genomics Platform"/>
            <consortium name="The Broad Institute Genome Sequencing Center for Infectious Disease"/>
            <person name="Wu L."/>
            <person name="Ma J."/>
        </authorList>
    </citation>
    <scope>NUCLEOTIDE SEQUENCE [LARGE SCALE GENOMIC DNA]</scope>
    <source>
        <strain evidence="11">JCM 17085</strain>
    </source>
</reference>
<dbReference type="InterPro" id="IPR005467">
    <property type="entry name" value="His_kinase_dom"/>
</dbReference>
<dbReference type="InterPro" id="IPR003594">
    <property type="entry name" value="HATPase_dom"/>
</dbReference>
<feature type="domain" description="PAS" evidence="8">
    <location>
        <begin position="12"/>
        <end position="64"/>
    </location>
</feature>
<dbReference type="InterPro" id="IPR052162">
    <property type="entry name" value="Sensor_kinase/Photoreceptor"/>
</dbReference>
<dbReference type="SMART" id="SM00091">
    <property type="entry name" value="PAS"/>
    <property type="match status" value="5"/>
</dbReference>
<dbReference type="InterPro" id="IPR036097">
    <property type="entry name" value="HisK_dim/P_sf"/>
</dbReference>
<dbReference type="SMART" id="SM00086">
    <property type="entry name" value="PAC"/>
    <property type="match status" value="3"/>
</dbReference>
<dbReference type="SUPFAM" id="SSF47384">
    <property type="entry name" value="Homodimeric domain of signal transducing histidine kinase"/>
    <property type="match status" value="1"/>
</dbReference>
<protein>
    <recommendedName>
        <fullName evidence="2">histidine kinase</fullName>
        <ecNumber evidence="2">2.7.13.3</ecNumber>
    </recommendedName>
</protein>
<dbReference type="Pfam" id="PF13426">
    <property type="entry name" value="PAS_9"/>
    <property type="match status" value="1"/>
</dbReference>
<feature type="domain" description="PAC" evidence="9">
    <location>
        <begin position="352"/>
        <end position="408"/>
    </location>
</feature>
<evidence type="ECO:0000259" key="9">
    <source>
        <dbReference type="PROSITE" id="PS50113"/>
    </source>
</evidence>
<dbReference type="PANTHER" id="PTHR43304">
    <property type="entry name" value="PHYTOCHROME-LIKE PROTEIN CPH1"/>
    <property type="match status" value="1"/>
</dbReference>